<evidence type="ECO:0000256" key="6">
    <source>
        <dbReference type="SAM" id="Phobius"/>
    </source>
</evidence>
<protein>
    <recommendedName>
        <fullName evidence="7">Peptidase M20 dimerisation domain-containing protein</fullName>
    </recommendedName>
</protein>
<keyword evidence="4" id="KW-0378">Hydrolase</keyword>
<gene>
    <name evidence="8" type="ORF">CDEB00056_LOCUS15945</name>
</gene>
<dbReference type="SUPFAM" id="SSF53187">
    <property type="entry name" value="Zn-dependent exopeptidases"/>
    <property type="match status" value="1"/>
</dbReference>
<dbReference type="InterPro" id="IPR036264">
    <property type="entry name" value="Bact_exopeptidase_dim_dom"/>
</dbReference>
<sequence>MSNNSADVLLCSYIQKKRSATSSGGDRNNIFLKNPIPHSSRHCQSCAWKEEQQRLAKRLGQQTRLKKLGQKLLDGFLSSPSGTRAHPNIPVLILFLAVLTGGLSVVADGSSPGNGEPPSSDVVESSYVSTWLAFVSKLLGIVLLGMLAFNTTKAKIKRYSQLQKGRRQLQKGCRIQNFPHENQSRDKKYAEILSNAIKFKTISYGGMDFHKNEDRDAELARLHIFLQNSFEDVYRQYPPTVINQYSLLFKIRGQDETKKPILLCSHLDVVPAPMNNEFPWIRDPFSGDIIDGMIHGRGAIDNKHNVVSQLGAINEILCAGKLPKRTVYIALGHDEEIGGNEGAAKIAQHLKEEEGMSEGIEFILDEGTMMISGAIPGINEPVAIVGCVEKGHISVELTVKGPGGHSSTPPIDEDNPLKIMSKAIVALESNPVPAHFEKGSAFRNTLEDIAGELSFPLNVLCSNFWLFGPIFKHILLRANSGAAASIRTTTCVTIMSGGEKLNVIPSDVKAYINHRVHPADTFDDILLHNSRVINDRRVKIRLMDEAGFVVPPSPISDFRSKSFDLIRSTVNKNFGFGTVPGVMVGNTDTRWYWDLSKQIYRFSPVELTIQETKMFHGVNEKISAKALTSMIDFYKDLVMMDLDEDATDKVKLE</sequence>
<keyword evidence="5" id="KW-0862">Zinc</keyword>
<keyword evidence="6" id="KW-1133">Transmembrane helix</keyword>
<reference evidence="8" key="1">
    <citation type="submission" date="2021-01" db="EMBL/GenBank/DDBJ databases">
        <authorList>
            <person name="Corre E."/>
            <person name="Pelletier E."/>
            <person name="Niang G."/>
            <person name="Scheremetjew M."/>
            <person name="Finn R."/>
            <person name="Kale V."/>
            <person name="Holt S."/>
            <person name="Cochrane G."/>
            <person name="Meng A."/>
            <person name="Brown T."/>
            <person name="Cohen L."/>
        </authorList>
    </citation>
    <scope>NUCLEOTIDE SEQUENCE</scope>
    <source>
        <strain evidence="8">MM31A-1</strain>
    </source>
</reference>
<dbReference type="GO" id="GO:0043604">
    <property type="term" value="P:amide biosynthetic process"/>
    <property type="evidence" value="ECO:0007669"/>
    <property type="project" value="TreeGrafter"/>
</dbReference>
<keyword evidence="3" id="KW-0479">Metal-binding</keyword>
<dbReference type="GO" id="GO:0016811">
    <property type="term" value="F:hydrolase activity, acting on carbon-nitrogen (but not peptide) bonds, in linear amides"/>
    <property type="evidence" value="ECO:0007669"/>
    <property type="project" value="TreeGrafter"/>
</dbReference>
<dbReference type="GO" id="GO:0006520">
    <property type="term" value="P:amino acid metabolic process"/>
    <property type="evidence" value="ECO:0007669"/>
    <property type="project" value="TreeGrafter"/>
</dbReference>
<dbReference type="Gene3D" id="1.10.150.900">
    <property type="match status" value="1"/>
</dbReference>
<evidence type="ECO:0000259" key="7">
    <source>
        <dbReference type="Pfam" id="PF07687"/>
    </source>
</evidence>
<evidence type="ECO:0000313" key="8">
    <source>
        <dbReference type="EMBL" id="CAE0471092.1"/>
    </source>
</evidence>
<dbReference type="PROSITE" id="PS00758">
    <property type="entry name" value="ARGE_DAPE_CPG2_1"/>
    <property type="match status" value="1"/>
</dbReference>
<feature type="transmembrane region" description="Helical" evidence="6">
    <location>
        <begin position="127"/>
        <end position="149"/>
    </location>
</feature>
<accession>A0A7S3QAE4</accession>
<dbReference type="SUPFAM" id="SSF55031">
    <property type="entry name" value="Bacterial exopeptidase dimerisation domain"/>
    <property type="match status" value="1"/>
</dbReference>
<evidence type="ECO:0000256" key="5">
    <source>
        <dbReference type="ARBA" id="ARBA00022833"/>
    </source>
</evidence>
<dbReference type="GO" id="GO:0046872">
    <property type="term" value="F:metal ion binding"/>
    <property type="evidence" value="ECO:0007669"/>
    <property type="project" value="UniProtKB-KW"/>
</dbReference>
<dbReference type="GO" id="GO:0006508">
    <property type="term" value="P:proteolysis"/>
    <property type="evidence" value="ECO:0007669"/>
    <property type="project" value="UniProtKB-KW"/>
</dbReference>
<proteinExistence type="inferred from homology"/>
<dbReference type="GO" id="GO:0008233">
    <property type="term" value="F:peptidase activity"/>
    <property type="evidence" value="ECO:0007669"/>
    <property type="project" value="UniProtKB-KW"/>
</dbReference>
<dbReference type="InterPro" id="IPR011650">
    <property type="entry name" value="Peptidase_M20_dimer"/>
</dbReference>
<dbReference type="EMBL" id="HBIO01020705">
    <property type="protein sequence ID" value="CAE0471092.1"/>
    <property type="molecule type" value="Transcribed_RNA"/>
</dbReference>
<evidence type="ECO:0000256" key="4">
    <source>
        <dbReference type="ARBA" id="ARBA00022801"/>
    </source>
</evidence>
<feature type="domain" description="Peptidase M20 dimerisation" evidence="7">
    <location>
        <begin position="389"/>
        <end position="526"/>
    </location>
</feature>
<dbReference type="InterPro" id="IPR002933">
    <property type="entry name" value="Peptidase_M20"/>
</dbReference>
<keyword evidence="6" id="KW-0812">Transmembrane</keyword>
<dbReference type="GO" id="GO:0043605">
    <property type="term" value="P:amide catabolic process"/>
    <property type="evidence" value="ECO:0007669"/>
    <property type="project" value="TreeGrafter"/>
</dbReference>
<name>A0A7S3QAE4_9STRA</name>
<dbReference type="Pfam" id="PF01546">
    <property type="entry name" value="Peptidase_M20"/>
    <property type="match status" value="1"/>
</dbReference>
<evidence type="ECO:0000256" key="3">
    <source>
        <dbReference type="ARBA" id="ARBA00022723"/>
    </source>
</evidence>
<keyword evidence="6" id="KW-0472">Membrane</keyword>
<evidence type="ECO:0000256" key="1">
    <source>
        <dbReference type="ARBA" id="ARBA00006247"/>
    </source>
</evidence>
<feature type="transmembrane region" description="Helical" evidence="6">
    <location>
        <begin position="89"/>
        <end position="107"/>
    </location>
</feature>
<dbReference type="InterPro" id="IPR001261">
    <property type="entry name" value="ArgE/DapE_CS"/>
</dbReference>
<dbReference type="PANTHER" id="PTHR45962">
    <property type="entry name" value="N-FATTY-ACYL-AMINO ACID SYNTHASE/HYDROLASE PM20D1"/>
    <property type="match status" value="1"/>
</dbReference>
<dbReference type="InterPro" id="IPR047177">
    <property type="entry name" value="Pept_M20A"/>
</dbReference>
<keyword evidence="2" id="KW-0645">Protease</keyword>
<evidence type="ECO:0000256" key="2">
    <source>
        <dbReference type="ARBA" id="ARBA00022670"/>
    </source>
</evidence>
<dbReference type="AlphaFoldDB" id="A0A7S3QAE4"/>
<dbReference type="Gene3D" id="3.40.630.10">
    <property type="entry name" value="Zn peptidases"/>
    <property type="match status" value="1"/>
</dbReference>
<comment type="similarity">
    <text evidence="1">Belongs to the peptidase M20A family.</text>
</comment>
<dbReference type="Gene3D" id="3.30.70.360">
    <property type="match status" value="1"/>
</dbReference>
<organism evidence="8">
    <name type="scientific">Chaetoceros debilis</name>
    <dbReference type="NCBI Taxonomy" id="122233"/>
    <lineage>
        <taxon>Eukaryota</taxon>
        <taxon>Sar</taxon>
        <taxon>Stramenopiles</taxon>
        <taxon>Ochrophyta</taxon>
        <taxon>Bacillariophyta</taxon>
        <taxon>Coscinodiscophyceae</taxon>
        <taxon>Chaetocerotophycidae</taxon>
        <taxon>Chaetocerotales</taxon>
        <taxon>Chaetocerotaceae</taxon>
        <taxon>Chaetoceros</taxon>
    </lineage>
</organism>
<dbReference type="PANTHER" id="PTHR45962:SF1">
    <property type="entry name" value="N-FATTY-ACYL-AMINO ACID SYNTHASE_HYDROLASE PM20D1"/>
    <property type="match status" value="1"/>
</dbReference>
<dbReference type="Pfam" id="PF07687">
    <property type="entry name" value="M20_dimer"/>
    <property type="match status" value="1"/>
</dbReference>